<accession>A0A256GYV5</accession>
<evidence type="ECO:0000313" key="1">
    <source>
        <dbReference type="EMBL" id="KAB2702358.1"/>
    </source>
</evidence>
<reference evidence="2 3" key="1">
    <citation type="submission" date="2017-07" db="EMBL/GenBank/DDBJ databases">
        <title>Draft genome of Ochrobactrum lupini type strain LUP21.</title>
        <authorList>
            <person name="Krzyzanowska D.M."/>
            <person name="Jafra S."/>
        </authorList>
    </citation>
    <scope>NUCLEOTIDE SEQUENCE [LARGE SCALE GENOMIC DNA]</scope>
    <source>
        <strain evidence="2 3">LUP21</strain>
    </source>
</reference>
<organism evidence="2 3">
    <name type="scientific">Brucella lupini</name>
    <dbReference type="NCBI Taxonomy" id="255457"/>
    <lineage>
        <taxon>Bacteria</taxon>
        <taxon>Pseudomonadati</taxon>
        <taxon>Pseudomonadota</taxon>
        <taxon>Alphaproteobacteria</taxon>
        <taxon>Hyphomicrobiales</taxon>
        <taxon>Brucellaceae</taxon>
        <taxon>Brucella/Ochrobactrum group</taxon>
        <taxon>Brucella</taxon>
    </lineage>
</organism>
<dbReference type="EMBL" id="WBWF01000016">
    <property type="protein sequence ID" value="KAB2702358.1"/>
    <property type="molecule type" value="Genomic_DNA"/>
</dbReference>
<evidence type="ECO:0000313" key="3">
    <source>
        <dbReference type="Proteomes" id="UP000216363"/>
    </source>
</evidence>
<comment type="caution">
    <text evidence="2">The sequence shown here is derived from an EMBL/GenBank/DDBJ whole genome shotgun (WGS) entry which is preliminary data.</text>
</comment>
<dbReference type="Proteomes" id="UP000216363">
    <property type="component" value="Unassembled WGS sequence"/>
</dbReference>
<sequence>MFTLQDWLKARSIRAGEFFNVHRVYVLVLFKMQPSDIKKPCVRHKFQWVFAPFTALIMQFASFQGLKRHLP</sequence>
<dbReference type="AlphaFoldDB" id="A0A256GYV5"/>
<evidence type="ECO:0000313" key="4">
    <source>
        <dbReference type="Proteomes" id="UP000435957"/>
    </source>
</evidence>
<name>A0A256GYV5_9HYPH</name>
<dbReference type="Proteomes" id="UP000435957">
    <property type="component" value="Unassembled WGS sequence"/>
</dbReference>
<reference evidence="1 4" key="2">
    <citation type="submission" date="2019-09" db="EMBL/GenBank/DDBJ databases">
        <title>Taxonomic organization of the family Brucellaceae based on a phylogenomic approach.</title>
        <authorList>
            <person name="Leclercq S."/>
            <person name="Cloeckaert A."/>
            <person name="Zygmunt M.S."/>
        </authorList>
    </citation>
    <scope>NUCLEOTIDE SEQUENCE [LARGE SCALE GENOMIC DNA]</scope>
    <source>
        <strain evidence="1 4">LUP23</strain>
    </source>
</reference>
<proteinExistence type="predicted"/>
<gene>
    <name evidence="2" type="ORF">CES86_0310</name>
    <name evidence="1" type="ORF">F9L03_19170</name>
</gene>
<evidence type="ECO:0000313" key="2">
    <source>
        <dbReference type="EMBL" id="OYR32342.1"/>
    </source>
</evidence>
<protein>
    <submittedName>
        <fullName evidence="2">Uncharacterized protein</fullName>
    </submittedName>
</protein>
<dbReference type="EMBL" id="NNRN01000030">
    <property type="protein sequence ID" value="OYR32342.1"/>
    <property type="molecule type" value="Genomic_DNA"/>
</dbReference>
<keyword evidence="4" id="KW-1185">Reference proteome</keyword>